<dbReference type="CDD" id="cd16117">
    <property type="entry name" value="UBX_UBXN4"/>
    <property type="match status" value="1"/>
</dbReference>
<comment type="caution">
    <text evidence="9">The sequence shown here is derived from an EMBL/GenBank/DDBJ whole genome shotgun (WGS) entry which is preliminary data.</text>
</comment>
<organism evidence="9 10">
    <name type="scientific">Candidula unifasciata</name>
    <dbReference type="NCBI Taxonomy" id="100452"/>
    <lineage>
        <taxon>Eukaryota</taxon>
        <taxon>Metazoa</taxon>
        <taxon>Spiralia</taxon>
        <taxon>Lophotrochozoa</taxon>
        <taxon>Mollusca</taxon>
        <taxon>Gastropoda</taxon>
        <taxon>Heterobranchia</taxon>
        <taxon>Euthyneura</taxon>
        <taxon>Panpulmonata</taxon>
        <taxon>Eupulmonata</taxon>
        <taxon>Stylommatophora</taxon>
        <taxon>Helicina</taxon>
        <taxon>Helicoidea</taxon>
        <taxon>Geomitridae</taxon>
        <taxon>Candidula</taxon>
    </lineage>
</organism>
<evidence type="ECO:0000256" key="7">
    <source>
        <dbReference type="SAM" id="MobiDB-lite"/>
    </source>
</evidence>
<dbReference type="InterPro" id="IPR001012">
    <property type="entry name" value="UBX_dom"/>
</dbReference>
<dbReference type="SUPFAM" id="SSF54236">
    <property type="entry name" value="Ubiquitin-like"/>
    <property type="match status" value="1"/>
</dbReference>
<evidence type="ECO:0000256" key="4">
    <source>
        <dbReference type="ARBA" id="ARBA00040925"/>
    </source>
</evidence>
<evidence type="ECO:0000256" key="5">
    <source>
        <dbReference type="ARBA" id="ARBA00041575"/>
    </source>
</evidence>
<protein>
    <recommendedName>
        <fullName evidence="4">UBX domain-containing protein 4</fullName>
    </recommendedName>
    <alternativeName>
        <fullName evidence="5">UBX domain-containing protein 2</fullName>
    </alternativeName>
</protein>
<dbReference type="Proteomes" id="UP000678393">
    <property type="component" value="Unassembled WGS sequence"/>
</dbReference>
<dbReference type="OrthoDB" id="2445133at2759"/>
<feature type="region of interest" description="Disordered" evidence="7">
    <location>
        <begin position="418"/>
        <end position="475"/>
    </location>
</feature>
<comment type="subunit">
    <text evidence="3">Directly interacts with VCP. Interacts with UBQLN1. Forms a complex with VCP and UBQLN1.</text>
</comment>
<evidence type="ECO:0000313" key="9">
    <source>
        <dbReference type="EMBL" id="CAG5122162.1"/>
    </source>
</evidence>
<dbReference type="Pfam" id="PF00789">
    <property type="entry name" value="UBX"/>
    <property type="match status" value="1"/>
</dbReference>
<evidence type="ECO:0000256" key="2">
    <source>
        <dbReference type="ARBA" id="ARBA00023230"/>
    </source>
</evidence>
<comment type="subcellular location">
    <subcellularLocation>
        <location evidence="1">Endoplasmic reticulum membrane</location>
        <topology evidence="1">Peripheral membrane protein</topology>
    </subcellularLocation>
</comment>
<dbReference type="GO" id="GO:0006986">
    <property type="term" value="P:response to unfolded protein"/>
    <property type="evidence" value="ECO:0007669"/>
    <property type="project" value="UniProtKB-KW"/>
</dbReference>
<dbReference type="InterPro" id="IPR036249">
    <property type="entry name" value="Thioredoxin-like_sf"/>
</dbReference>
<feature type="region of interest" description="Disordered" evidence="7">
    <location>
        <begin position="253"/>
        <end position="274"/>
    </location>
</feature>
<evidence type="ECO:0000256" key="6">
    <source>
        <dbReference type="ARBA" id="ARBA00046062"/>
    </source>
</evidence>
<dbReference type="SMART" id="SM00166">
    <property type="entry name" value="UBX"/>
    <property type="match status" value="1"/>
</dbReference>
<keyword evidence="2" id="KW-0834">Unfolded protein response</keyword>
<dbReference type="PANTHER" id="PTHR46424">
    <property type="entry name" value="UBX DOMAIN-CONTAINING PROTEIN 4"/>
    <property type="match status" value="1"/>
</dbReference>
<evidence type="ECO:0000313" key="10">
    <source>
        <dbReference type="Proteomes" id="UP000678393"/>
    </source>
</evidence>
<evidence type="ECO:0000256" key="1">
    <source>
        <dbReference type="ARBA" id="ARBA00004406"/>
    </source>
</evidence>
<dbReference type="PANTHER" id="PTHR46424:SF1">
    <property type="entry name" value="UBX DOMAIN-CONTAINING PROTEIN 4"/>
    <property type="match status" value="1"/>
</dbReference>
<feature type="compositionally biased region" description="Polar residues" evidence="7">
    <location>
        <begin position="118"/>
        <end position="135"/>
    </location>
</feature>
<dbReference type="EMBL" id="CAJHNH020001236">
    <property type="protein sequence ID" value="CAG5122162.1"/>
    <property type="molecule type" value="Genomic_DNA"/>
</dbReference>
<dbReference type="GO" id="GO:0005789">
    <property type="term" value="C:endoplasmic reticulum membrane"/>
    <property type="evidence" value="ECO:0007669"/>
    <property type="project" value="UniProtKB-SubCell"/>
</dbReference>
<feature type="domain" description="UBX" evidence="8">
    <location>
        <begin position="297"/>
        <end position="372"/>
    </location>
</feature>
<evidence type="ECO:0000256" key="3">
    <source>
        <dbReference type="ARBA" id="ARBA00038812"/>
    </source>
</evidence>
<dbReference type="Pfam" id="PF23187">
    <property type="entry name" value="UBX7_N"/>
    <property type="match status" value="1"/>
</dbReference>
<feature type="region of interest" description="Disordered" evidence="7">
    <location>
        <begin position="118"/>
        <end position="138"/>
    </location>
</feature>
<dbReference type="AlphaFoldDB" id="A0A8S3Z4A8"/>
<dbReference type="InterPro" id="IPR029071">
    <property type="entry name" value="Ubiquitin-like_domsf"/>
</dbReference>
<dbReference type="PROSITE" id="PS50033">
    <property type="entry name" value="UBX"/>
    <property type="match status" value="1"/>
</dbReference>
<feature type="compositionally biased region" description="Basic and acidic residues" evidence="7">
    <location>
        <begin position="177"/>
        <end position="212"/>
    </location>
</feature>
<reference evidence="9" key="1">
    <citation type="submission" date="2021-04" db="EMBL/GenBank/DDBJ databases">
        <authorList>
            <consortium name="Molecular Ecology Group"/>
        </authorList>
    </citation>
    <scope>NUCLEOTIDE SEQUENCE</scope>
</reference>
<dbReference type="SUPFAM" id="SSF52833">
    <property type="entry name" value="Thioredoxin-like"/>
    <property type="match status" value="1"/>
</dbReference>
<gene>
    <name evidence="9" type="ORF">CUNI_LOCUS7720</name>
</gene>
<keyword evidence="10" id="KW-1185">Reference proteome</keyword>
<evidence type="ECO:0000259" key="8">
    <source>
        <dbReference type="PROSITE" id="PS50033"/>
    </source>
</evidence>
<name>A0A8S3Z4A8_9EUPU</name>
<feature type="compositionally biased region" description="Acidic residues" evidence="7">
    <location>
        <begin position="162"/>
        <end position="176"/>
    </location>
</feature>
<accession>A0A8S3Z4A8</accession>
<feature type="region of interest" description="Disordered" evidence="7">
    <location>
        <begin position="155"/>
        <end position="223"/>
    </location>
</feature>
<proteinExistence type="predicted"/>
<sequence>MKWFEGDIPRAIQQAKLNKSVFIVFITGEDDSSVEMESYLHTDDVTAVVEGNNGVAVKLLANSNDCKFFSQIYPVVVIPSTFFIADTGLPLEVIAECKSHEDFLAKVKNAVEMQKRATSSQASHLAQQPQASTGASPVVASAAGDVNEDVDGAVAATRSGSGDDEVPEDTADTEQSLEDKVERAKQLVEKKREEKVKNEAEEERRREVERRTTGRSVQKLHQQQREMEMLEAKMELKKDREEEKLARKRVKEEIERDRAEKAARFNKEKDEKTKLAEEAKKKKLQEQQAALAEEQARRSDTARIQFRMPDGSSVTQQFSATDTFASVHQFITQHVGSPVTLSRTFPRRTFTTEDQTLTLQELQLAPSAAIMVIPGGVSTSVVRSSSGIFSFSGITGLLLAPVYFVWNIIGSLLGLSRPSSSGSAPAKTRSAPTSSARGGDRDPGRKAPSQRFHNAEDDSEDEDRATWNGNSTQQM</sequence>
<dbReference type="Gene3D" id="3.10.20.90">
    <property type="entry name" value="Phosphatidylinositol 3-kinase Catalytic Subunit, Chain A, domain 1"/>
    <property type="match status" value="1"/>
</dbReference>
<comment type="function">
    <text evidence="6">Involved in endoplasmic reticulum-associated protein degradation (ERAD). Acts as a platform to recruit both UBQLN1 and VCP to the ER during ERAD.</text>
</comment>
<dbReference type="GO" id="GO:0036503">
    <property type="term" value="P:ERAD pathway"/>
    <property type="evidence" value="ECO:0007669"/>
    <property type="project" value="TreeGrafter"/>
</dbReference>